<name>A0A6A6FEQ8_9PEZI</name>
<evidence type="ECO:0000313" key="3">
    <source>
        <dbReference type="EMBL" id="KAF2211872.1"/>
    </source>
</evidence>
<feature type="chain" id="PRO_5025459484" description="NTF2-like domain-containing protein" evidence="1">
    <location>
        <begin position="18"/>
        <end position="186"/>
    </location>
</feature>
<feature type="signal peptide" evidence="1">
    <location>
        <begin position="1"/>
        <end position="17"/>
    </location>
</feature>
<dbReference type="OrthoDB" id="5596743at2759"/>
<reference evidence="3" key="1">
    <citation type="journal article" date="2020" name="Stud. Mycol.">
        <title>101 Dothideomycetes genomes: a test case for predicting lifestyles and emergence of pathogens.</title>
        <authorList>
            <person name="Haridas S."/>
            <person name="Albert R."/>
            <person name="Binder M."/>
            <person name="Bloem J."/>
            <person name="Labutti K."/>
            <person name="Salamov A."/>
            <person name="Andreopoulos B."/>
            <person name="Baker S."/>
            <person name="Barry K."/>
            <person name="Bills G."/>
            <person name="Bluhm B."/>
            <person name="Cannon C."/>
            <person name="Castanera R."/>
            <person name="Culley D."/>
            <person name="Daum C."/>
            <person name="Ezra D."/>
            <person name="Gonzalez J."/>
            <person name="Henrissat B."/>
            <person name="Kuo A."/>
            <person name="Liang C."/>
            <person name="Lipzen A."/>
            <person name="Lutzoni F."/>
            <person name="Magnuson J."/>
            <person name="Mondo S."/>
            <person name="Nolan M."/>
            <person name="Ohm R."/>
            <person name="Pangilinan J."/>
            <person name="Park H.-J."/>
            <person name="Ramirez L."/>
            <person name="Alfaro M."/>
            <person name="Sun H."/>
            <person name="Tritt A."/>
            <person name="Yoshinaga Y."/>
            <person name="Zwiers L.-H."/>
            <person name="Turgeon B."/>
            <person name="Goodwin S."/>
            <person name="Spatafora J."/>
            <person name="Crous P."/>
            <person name="Grigoriev I."/>
        </authorList>
    </citation>
    <scope>NUCLEOTIDE SEQUENCE</scope>
    <source>
        <strain evidence="3">SCOH1-5</strain>
    </source>
</reference>
<keyword evidence="4" id="KW-1185">Reference proteome</keyword>
<gene>
    <name evidence="3" type="ORF">CERZMDRAFT_42226</name>
</gene>
<dbReference type="Pfam" id="PF26534">
    <property type="entry name" value="NTF2_7"/>
    <property type="match status" value="1"/>
</dbReference>
<dbReference type="Proteomes" id="UP000799539">
    <property type="component" value="Unassembled WGS sequence"/>
</dbReference>
<dbReference type="InterPro" id="IPR058645">
    <property type="entry name" value="NTF2-like_dom_7"/>
</dbReference>
<dbReference type="EMBL" id="ML992674">
    <property type="protein sequence ID" value="KAF2211872.1"/>
    <property type="molecule type" value="Genomic_DNA"/>
</dbReference>
<protein>
    <recommendedName>
        <fullName evidence="2">NTF2-like domain-containing protein</fullName>
    </recommendedName>
</protein>
<organism evidence="3 4">
    <name type="scientific">Cercospora zeae-maydis SCOH1-5</name>
    <dbReference type="NCBI Taxonomy" id="717836"/>
    <lineage>
        <taxon>Eukaryota</taxon>
        <taxon>Fungi</taxon>
        <taxon>Dikarya</taxon>
        <taxon>Ascomycota</taxon>
        <taxon>Pezizomycotina</taxon>
        <taxon>Dothideomycetes</taxon>
        <taxon>Dothideomycetidae</taxon>
        <taxon>Mycosphaerellales</taxon>
        <taxon>Mycosphaerellaceae</taxon>
        <taxon>Cercospora</taxon>
    </lineage>
</organism>
<dbReference type="AlphaFoldDB" id="A0A6A6FEQ8"/>
<evidence type="ECO:0000256" key="1">
    <source>
        <dbReference type="SAM" id="SignalP"/>
    </source>
</evidence>
<proteinExistence type="predicted"/>
<feature type="domain" description="NTF2-like" evidence="2">
    <location>
        <begin position="35"/>
        <end position="181"/>
    </location>
</feature>
<accession>A0A6A6FEQ8</accession>
<evidence type="ECO:0000313" key="4">
    <source>
        <dbReference type="Proteomes" id="UP000799539"/>
    </source>
</evidence>
<evidence type="ECO:0000259" key="2">
    <source>
        <dbReference type="Pfam" id="PF26534"/>
    </source>
</evidence>
<keyword evidence="1" id="KW-0732">Signal</keyword>
<sequence length="186" mass="20051">MRGPVLALFGLLAFAFADKPAAKAQECNGSSGQPCLDDAAAQKVAENFRSLISNYSNETAVAVLSPNFTDYSDGLATLMNKGCPNGAKVLGEPSVTSREQYQAGQSSQPNIPFNIKNVWHNCNTVIMRWQSPEAANAVQPVQLVTGLIVMEVCKGDGQEPWIIDTAYAEFNSGAWLYDLGIFKPQC</sequence>